<dbReference type="RefSeq" id="WP_394826174.1">
    <property type="nucleotide sequence ID" value="NZ_CP089984.1"/>
</dbReference>
<feature type="domain" description="Phospholipid/glycerol acyltransferase" evidence="5">
    <location>
        <begin position="95"/>
        <end position="225"/>
    </location>
</feature>
<dbReference type="SUPFAM" id="SSF69593">
    <property type="entry name" value="Glycerol-3-phosphate (1)-acyltransferase"/>
    <property type="match status" value="1"/>
</dbReference>
<evidence type="ECO:0000313" key="7">
    <source>
        <dbReference type="Proteomes" id="UP001370348"/>
    </source>
</evidence>
<name>A0ABZ2M018_9BACT</name>
<protein>
    <submittedName>
        <fullName evidence="6">1-acyl-sn-glycerol-3-phosphate acyltransferase</fullName>
    </submittedName>
</protein>
<keyword evidence="2" id="KW-0808">Transferase</keyword>
<reference evidence="6 7" key="1">
    <citation type="submission" date="2021-12" db="EMBL/GenBank/DDBJ databases">
        <title>Discovery of the Pendulisporaceae a myxobacterial family with distinct sporulation behavior and unique specialized metabolism.</title>
        <authorList>
            <person name="Garcia R."/>
            <person name="Popoff A."/>
            <person name="Bader C.D."/>
            <person name="Loehr J."/>
            <person name="Walesch S."/>
            <person name="Walt C."/>
            <person name="Boldt J."/>
            <person name="Bunk B."/>
            <person name="Haeckl F.J.F.P.J."/>
            <person name="Gunesch A.P."/>
            <person name="Birkelbach J."/>
            <person name="Nuebel U."/>
            <person name="Pietschmann T."/>
            <person name="Bach T."/>
            <person name="Mueller R."/>
        </authorList>
    </citation>
    <scope>NUCLEOTIDE SEQUENCE [LARGE SCALE GENOMIC DNA]</scope>
    <source>
        <strain evidence="6 7">MSr11954</strain>
    </source>
</reference>
<evidence type="ECO:0000256" key="2">
    <source>
        <dbReference type="ARBA" id="ARBA00022679"/>
    </source>
</evidence>
<evidence type="ECO:0000256" key="1">
    <source>
        <dbReference type="ARBA" id="ARBA00005189"/>
    </source>
</evidence>
<proteinExistence type="predicted"/>
<dbReference type="PANTHER" id="PTHR10434:SF11">
    <property type="entry name" value="1-ACYL-SN-GLYCEROL-3-PHOSPHATE ACYLTRANSFERASE"/>
    <property type="match status" value="1"/>
</dbReference>
<keyword evidence="7" id="KW-1185">Reference proteome</keyword>
<accession>A0ABZ2M018</accession>
<organism evidence="6 7">
    <name type="scientific">Pendulispora albinea</name>
    <dbReference type="NCBI Taxonomy" id="2741071"/>
    <lineage>
        <taxon>Bacteria</taxon>
        <taxon>Pseudomonadati</taxon>
        <taxon>Myxococcota</taxon>
        <taxon>Myxococcia</taxon>
        <taxon>Myxococcales</taxon>
        <taxon>Sorangiineae</taxon>
        <taxon>Pendulisporaceae</taxon>
        <taxon>Pendulispora</taxon>
    </lineage>
</organism>
<dbReference type="CDD" id="cd07989">
    <property type="entry name" value="LPLAT_AGPAT-like"/>
    <property type="match status" value="1"/>
</dbReference>
<dbReference type="EMBL" id="CP089984">
    <property type="protein sequence ID" value="WXB16549.1"/>
    <property type="molecule type" value="Genomic_DNA"/>
</dbReference>
<evidence type="ECO:0000256" key="4">
    <source>
        <dbReference type="SAM" id="MobiDB-lite"/>
    </source>
</evidence>
<comment type="pathway">
    <text evidence="1">Lipid metabolism.</text>
</comment>
<evidence type="ECO:0000313" key="6">
    <source>
        <dbReference type="EMBL" id="WXB16549.1"/>
    </source>
</evidence>
<dbReference type="InterPro" id="IPR002123">
    <property type="entry name" value="Plipid/glycerol_acylTrfase"/>
</dbReference>
<evidence type="ECO:0000259" key="5">
    <source>
        <dbReference type="SMART" id="SM00563"/>
    </source>
</evidence>
<sequence length="296" mass="33351">MMEDPVPSHEIAQPRGASRRTEPLDLLREGEGLLSPLERGQIRFIRKSLEPGNLDSSLRWLQRHIGANWIEASIRNLRHVYGTERMPRFDPAKSYVLVSNHRSFFDLYVVTGYLVKRGLPHRILFPVRSNFFYDHPFGPVVNGVMSFFAMYPPVFRDRKRQGLNLAGIDETASLLQRGGVFVGLHPEGARNRTDDPYTLLPAQSGVGRIIHRARATVIPVFVHGLGNAIVSQIASNATRTGRKVVVVFGRPLELDDLFKEAPSPRAFRRVSERARDAISALGEEERALRAQLEGSR</sequence>
<feature type="region of interest" description="Disordered" evidence="4">
    <location>
        <begin position="1"/>
        <end position="22"/>
    </location>
</feature>
<keyword evidence="3 6" id="KW-0012">Acyltransferase</keyword>
<dbReference type="PANTHER" id="PTHR10434">
    <property type="entry name" value="1-ACYL-SN-GLYCEROL-3-PHOSPHATE ACYLTRANSFERASE"/>
    <property type="match status" value="1"/>
</dbReference>
<dbReference type="GO" id="GO:0016746">
    <property type="term" value="F:acyltransferase activity"/>
    <property type="evidence" value="ECO:0007669"/>
    <property type="project" value="UniProtKB-KW"/>
</dbReference>
<evidence type="ECO:0000256" key="3">
    <source>
        <dbReference type="ARBA" id="ARBA00023315"/>
    </source>
</evidence>
<gene>
    <name evidence="6" type="ORF">LZC94_04545</name>
</gene>
<dbReference type="Proteomes" id="UP001370348">
    <property type="component" value="Chromosome"/>
</dbReference>
<dbReference type="Pfam" id="PF01553">
    <property type="entry name" value="Acyltransferase"/>
    <property type="match status" value="1"/>
</dbReference>
<dbReference type="SMART" id="SM00563">
    <property type="entry name" value="PlsC"/>
    <property type="match status" value="1"/>
</dbReference>